<name>A0A2B4RIR4_STYPI</name>
<keyword evidence="3" id="KW-0067">ATP-binding</keyword>
<dbReference type="InterPro" id="IPR001345">
    <property type="entry name" value="PG/BPGM_mutase_AS"/>
</dbReference>
<dbReference type="InterPro" id="IPR013079">
    <property type="entry name" value="6Phosfructo_kin"/>
</dbReference>
<dbReference type="EMBL" id="LSMT01000469">
    <property type="protein sequence ID" value="PFX17501.1"/>
    <property type="molecule type" value="Genomic_DNA"/>
</dbReference>
<evidence type="ECO:0000256" key="2">
    <source>
        <dbReference type="ARBA" id="ARBA00022741"/>
    </source>
</evidence>
<protein>
    <submittedName>
        <fullName evidence="7">6-phosphofructo-2-kinase/fructose-2, 6-bisphosphatase</fullName>
    </submittedName>
</protein>
<dbReference type="SMART" id="SM00855">
    <property type="entry name" value="PGAM"/>
    <property type="match status" value="1"/>
</dbReference>
<feature type="binding site" evidence="5">
    <location>
        <position position="283"/>
    </location>
    <ligand>
        <name>substrate</name>
    </ligand>
</feature>
<comment type="similarity">
    <text evidence="1">In the C-terminal section; belongs to the phosphoglycerate mutase family.</text>
</comment>
<dbReference type="GO" id="GO:0005829">
    <property type="term" value="C:cytosol"/>
    <property type="evidence" value="ECO:0007669"/>
    <property type="project" value="TreeGrafter"/>
</dbReference>
<dbReference type="InterPro" id="IPR013078">
    <property type="entry name" value="His_Pase_superF_clade-1"/>
</dbReference>
<dbReference type="CDD" id="cd07067">
    <property type="entry name" value="HP_PGM_like"/>
    <property type="match status" value="1"/>
</dbReference>
<feature type="domain" description="6-phosphofructo-2-kinase" evidence="6">
    <location>
        <begin position="15"/>
        <end position="226"/>
    </location>
</feature>
<dbReference type="FunFam" id="3.40.50.300:FF:000644">
    <property type="entry name" value="GpmB, Fructose-2,6-bisphosphatase"/>
    <property type="match status" value="1"/>
</dbReference>
<dbReference type="GO" id="GO:0003873">
    <property type="term" value="F:6-phosphofructo-2-kinase activity"/>
    <property type="evidence" value="ECO:0007669"/>
    <property type="project" value="InterPro"/>
</dbReference>
<feature type="active site" description="Proton donor/acceptor" evidence="4">
    <location>
        <position position="303"/>
    </location>
</feature>
<evidence type="ECO:0000256" key="1">
    <source>
        <dbReference type="ARBA" id="ARBA00008408"/>
    </source>
</evidence>
<comment type="caution">
    <text evidence="7">The sequence shown here is derived from an EMBL/GenBank/DDBJ whole genome shotgun (WGS) entry which is preliminary data.</text>
</comment>
<dbReference type="STRING" id="50429.A0A2B4RIR4"/>
<evidence type="ECO:0000313" key="8">
    <source>
        <dbReference type="Proteomes" id="UP000225706"/>
    </source>
</evidence>
<dbReference type="Pfam" id="PF00300">
    <property type="entry name" value="His_Phos_1"/>
    <property type="match status" value="1"/>
</dbReference>
<evidence type="ECO:0000256" key="5">
    <source>
        <dbReference type="PIRSR" id="PIRSR613078-2"/>
    </source>
</evidence>
<dbReference type="Proteomes" id="UP000225706">
    <property type="component" value="Unassembled WGS sequence"/>
</dbReference>
<dbReference type="PRINTS" id="PR00991">
    <property type="entry name" value="6PFRUCTKNASE"/>
</dbReference>
<dbReference type="Gene3D" id="3.40.50.300">
    <property type="entry name" value="P-loop containing nucleotide triphosphate hydrolases"/>
    <property type="match status" value="1"/>
</dbReference>
<dbReference type="PROSITE" id="PS00175">
    <property type="entry name" value="PG_MUTASE"/>
    <property type="match status" value="1"/>
</dbReference>
<dbReference type="GO" id="GO:0004331">
    <property type="term" value="F:fructose-2,6-bisphosphate 2-phosphatase activity"/>
    <property type="evidence" value="ECO:0007669"/>
    <property type="project" value="TreeGrafter"/>
</dbReference>
<dbReference type="FunFam" id="3.40.50.1240:FF:000001">
    <property type="entry name" value="6-phosphofructo-2-kinase/fructose-2, 6-bisphosphatase 3 isoform 2"/>
    <property type="match status" value="1"/>
</dbReference>
<dbReference type="AlphaFoldDB" id="A0A2B4RIR4"/>
<evidence type="ECO:0000313" key="7">
    <source>
        <dbReference type="EMBL" id="PFX17501.1"/>
    </source>
</evidence>
<evidence type="ECO:0000259" key="6">
    <source>
        <dbReference type="Pfam" id="PF01591"/>
    </source>
</evidence>
<dbReference type="Pfam" id="PF01591">
    <property type="entry name" value="6PF2K"/>
    <property type="match status" value="1"/>
</dbReference>
<dbReference type="PANTHER" id="PTHR10606:SF44">
    <property type="entry name" value="6-PHOSPHOFRUCTO 2-KINASE_FRUCTOSE 2,6-BISPHOSPHATASE LONG FORM"/>
    <property type="match status" value="1"/>
</dbReference>
<dbReference type="SUPFAM" id="SSF52540">
    <property type="entry name" value="P-loop containing nucleoside triphosphate hydrolases"/>
    <property type="match status" value="1"/>
</dbReference>
<dbReference type="SUPFAM" id="SSF53254">
    <property type="entry name" value="Phosphoglycerate mutase-like"/>
    <property type="match status" value="1"/>
</dbReference>
<dbReference type="PANTHER" id="PTHR10606">
    <property type="entry name" value="6-PHOSPHOFRUCTO-2-KINASE/FRUCTOSE-2,6-BISPHOSPHATASE"/>
    <property type="match status" value="1"/>
</dbReference>
<gene>
    <name evidence="7" type="ORF">AWC38_SpisGene18180</name>
</gene>
<reference evidence="8" key="1">
    <citation type="journal article" date="2017" name="bioRxiv">
        <title>Comparative analysis of the genomes of Stylophora pistillata and Acropora digitifera provides evidence for extensive differences between species of corals.</title>
        <authorList>
            <person name="Voolstra C.R."/>
            <person name="Li Y."/>
            <person name="Liew Y.J."/>
            <person name="Baumgarten S."/>
            <person name="Zoccola D."/>
            <person name="Flot J.-F."/>
            <person name="Tambutte S."/>
            <person name="Allemand D."/>
            <person name="Aranda M."/>
        </authorList>
    </citation>
    <scope>NUCLEOTIDE SEQUENCE [LARGE SCALE GENOMIC DNA]</scope>
</reference>
<dbReference type="GO" id="GO:0005524">
    <property type="term" value="F:ATP binding"/>
    <property type="evidence" value="ECO:0007669"/>
    <property type="project" value="UniProtKB-KW"/>
</dbReference>
<keyword evidence="7" id="KW-0808">Transferase</keyword>
<keyword evidence="8" id="KW-1185">Reference proteome</keyword>
<dbReference type="OrthoDB" id="267323at2759"/>
<evidence type="ECO:0000256" key="3">
    <source>
        <dbReference type="ARBA" id="ARBA00022840"/>
    </source>
</evidence>
<dbReference type="InterPro" id="IPR003094">
    <property type="entry name" value="6Pfruct_kin"/>
</dbReference>
<sequence>MNRSLYPASCPPIVHVPTCIVMVGLPARGKTYVSRKLTRYLNWIGVNTKVFNLGEYRREMAGAHCKHSFFDPSNTNGMNVREKCAELALEDITKWLSDKGQVAIFDATNTTRARRKKVTDHLTAHGFKEFFVESVCDDSEIIRSNILEVKVNSPDYQGVPPEEARQDFEARINHYNNFYEPLSLDHDSNMPFLKVIDGGKRFLMNKVEGYLQSRIVYYIMNLHITPRAIYLSRHGESMMNLQGRIGGDSDLSERGWEYCKVLGKFVKENMPDDLKVWTSEMKRTNQTASAIDRPIEKWKAINEIDAGVCEGMTYEEIQEQFPEAFAKRDEDKFHYRYARGESYEDLVARLEPVIMELERQHNVLVICHQAVARCLLAYFLDHSSNELPYLRVPLHTLIKLTPVAYGCRVEKIDLKVPAVNTHREKPKVVTVTRSTEDALETVPEHE</sequence>
<dbReference type="InterPro" id="IPR029033">
    <property type="entry name" value="His_PPase_superfam"/>
</dbReference>
<dbReference type="Gene3D" id="3.40.50.1240">
    <property type="entry name" value="Phosphoglycerate mutase-like"/>
    <property type="match status" value="1"/>
</dbReference>
<evidence type="ECO:0000256" key="4">
    <source>
        <dbReference type="PIRSR" id="PIRSR613078-1"/>
    </source>
</evidence>
<dbReference type="PIRSF" id="PIRSF000709">
    <property type="entry name" value="6PFK_2-Ptase"/>
    <property type="match status" value="1"/>
</dbReference>
<dbReference type="GO" id="GO:0006000">
    <property type="term" value="P:fructose metabolic process"/>
    <property type="evidence" value="ECO:0007669"/>
    <property type="project" value="InterPro"/>
</dbReference>
<organism evidence="7 8">
    <name type="scientific">Stylophora pistillata</name>
    <name type="common">Smooth cauliflower coral</name>
    <dbReference type="NCBI Taxonomy" id="50429"/>
    <lineage>
        <taxon>Eukaryota</taxon>
        <taxon>Metazoa</taxon>
        <taxon>Cnidaria</taxon>
        <taxon>Anthozoa</taxon>
        <taxon>Hexacorallia</taxon>
        <taxon>Scleractinia</taxon>
        <taxon>Astrocoeniina</taxon>
        <taxon>Pocilloporidae</taxon>
        <taxon>Stylophora</taxon>
    </lineage>
</organism>
<feature type="binding site" evidence="5">
    <location>
        <begin position="233"/>
        <end position="240"/>
    </location>
    <ligand>
        <name>substrate</name>
    </ligand>
</feature>
<feature type="active site" description="Tele-phosphohistidine intermediate" evidence="4">
    <location>
        <position position="234"/>
    </location>
</feature>
<accession>A0A2B4RIR4</accession>
<keyword evidence="2" id="KW-0547">Nucleotide-binding</keyword>
<proteinExistence type="inferred from homology"/>
<dbReference type="InterPro" id="IPR027417">
    <property type="entry name" value="P-loop_NTPase"/>
</dbReference>
<dbReference type="GO" id="GO:0006003">
    <property type="term" value="P:fructose 2,6-bisphosphate metabolic process"/>
    <property type="evidence" value="ECO:0007669"/>
    <property type="project" value="InterPro"/>
</dbReference>
<keyword evidence="7" id="KW-0418">Kinase</keyword>